<proteinExistence type="predicted"/>
<reference evidence="1" key="1">
    <citation type="journal article" date="2020" name="Nature">
        <title>Giant virus diversity and host interactions through global metagenomics.</title>
        <authorList>
            <person name="Schulz F."/>
            <person name="Roux S."/>
            <person name="Paez-Espino D."/>
            <person name="Jungbluth S."/>
            <person name="Walsh D.A."/>
            <person name="Denef V.J."/>
            <person name="McMahon K.D."/>
            <person name="Konstantinidis K.T."/>
            <person name="Eloe-Fadrosh E.A."/>
            <person name="Kyrpides N.C."/>
            <person name="Woyke T."/>
        </authorList>
    </citation>
    <scope>NUCLEOTIDE SEQUENCE</scope>
    <source>
        <strain evidence="1">GVMAG-M-3300023179-82</strain>
    </source>
</reference>
<accession>A0A6C0H7A8</accession>
<dbReference type="AlphaFoldDB" id="A0A6C0H7A8"/>
<evidence type="ECO:0000313" key="1">
    <source>
        <dbReference type="EMBL" id="QHT76462.1"/>
    </source>
</evidence>
<dbReference type="Pfam" id="PF19063">
    <property type="entry name" value="DUF5759"/>
    <property type="match status" value="1"/>
</dbReference>
<dbReference type="InterPro" id="IPR043977">
    <property type="entry name" value="DUF5759"/>
</dbReference>
<name>A0A6C0H7A8_9ZZZZ</name>
<dbReference type="EMBL" id="MN739896">
    <property type="protein sequence ID" value="QHT76462.1"/>
    <property type="molecule type" value="Genomic_DNA"/>
</dbReference>
<sequence length="97" mass="11818">MINANYLNKIQEKREQEKNKIYDKIYELIEKKIILASSCNYYYTIYEVPEFYIGLPLYSLNKCCEYIKNKLILNSFCYDFYEPNIILISWEQNNKTL</sequence>
<protein>
    <submittedName>
        <fullName evidence="1">Uncharacterized protein</fullName>
    </submittedName>
</protein>
<organism evidence="1">
    <name type="scientific">viral metagenome</name>
    <dbReference type="NCBI Taxonomy" id="1070528"/>
    <lineage>
        <taxon>unclassified sequences</taxon>
        <taxon>metagenomes</taxon>
        <taxon>organismal metagenomes</taxon>
    </lineage>
</organism>